<name>A0A8J6ENJ6_ELECQ</name>
<proteinExistence type="predicted"/>
<dbReference type="EMBL" id="WNTK01000050">
    <property type="protein sequence ID" value="KAG9472494.1"/>
    <property type="molecule type" value="Genomic_DNA"/>
</dbReference>
<reference evidence="1" key="1">
    <citation type="thesis" date="2020" institute="ProQuest LLC" country="789 East Eisenhower Parkway, Ann Arbor, MI, USA">
        <title>Comparative Genomics and Chromosome Evolution.</title>
        <authorList>
            <person name="Mudd A.B."/>
        </authorList>
    </citation>
    <scope>NUCLEOTIDE SEQUENCE</scope>
    <source>
        <strain evidence="1">HN-11 Male</strain>
        <tissue evidence="1">Kidney and liver</tissue>
    </source>
</reference>
<sequence>MKLDETFPSWRAGSSAWHSAMHHLALPSRGS</sequence>
<organism evidence="1 2">
    <name type="scientific">Eleutherodactylus coqui</name>
    <name type="common">Puerto Rican coqui</name>
    <dbReference type="NCBI Taxonomy" id="57060"/>
    <lineage>
        <taxon>Eukaryota</taxon>
        <taxon>Metazoa</taxon>
        <taxon>Chordata</taxon>
        <taxon>Craniata</taxon>
        <taxon>Vertebrata</taxon>
        <taxon>Euteleostomi</taxon>
        <taxon>Amphibia</taxon>
        <taxon>Batrachia</taxon>
        <taxon>Anura</taxon>
        <taxon>Neobatrachia</taxon>
        <taxon>Hyloidea</taxon>
        <taxon>Eleutherodactylidae</taxon>
        <taxon>Eleutherodactylinae</taxon>
        <taxon>Eleutherodactylus</taxon>
        <taxon>Eleutherodactylus</taxon>
    </lineage>
</organism>
<evidence type="ECO:0000313" key="2">
    <source>
        <dbReference type="Proteomes" id="UP000770717"/>
    </source>
</evidence>
<gene>
    <name evidence="1" type="ORF">GDO78_019190</name>
</gene>
<dbReference type="AlphaFoldDB" id="A0A8J6ENJ6"/>
<dbReference type="Proteomes" id="UP000770717">
    <property type="component" value="Unassembled WGS sequence"/>
</dbReference>
<accession>A0A8J6ENJ6</accession>
<protein>
    <submittedName>
        <fullName evidence="1">Uncharacterized protein</fullName>
    </submittedName>
</protein>
<evidence type="ECO:0000313" key="1">
    <source>
        <dbReference type="EMBL" id="KAG9472494.1"/>
    </source>
</evidence>
<comment type="caution">
    <text evidence="1">The sequence shown here is derived from an EMBL/GenBank/DDBJ whole genome shotgun (WGS) entry which is preliminary data.</text>
</comment>
<keyword evidence="2" id="KW-1185">Reference proteome</keyword>